<evidence type="ECO:0000313" key="4">
    <source>
        <dbReference type="Proteomes" id="UP001056708"/>
    </source>
</evidence>
<dbReference type="EMBL" id="CP098611">
    <property type="protein sequence ID" value="USR89451.1"/>
    <property type="molecule type" value="Genomic_DNA"/>
</dbReference>
<dbReference type="InterPro" id="IPR027266">
    <property type="entry name" value="TrmE/GcvT-like"/>
</dbReference>
<protein>
    <submittedName>
        <fullName evidence="3">Folate-binding protein</fullName>
    </submittedName>
</protein>
<reference evidence="3" key="1">
    <citation type="submission" date="2022-06" db="EMBL/GenBank/DDBJ databases">
        <title>Genome sequence of Phormidium yuhuli AB48 isolated from an industrial photobioreactor environment.</title>
        <authorList>
            <person name="Qiu Y."/>
            <person name="Noonan A.J.C."/>
            <person name="Dofher K."/>
            <person name="Koch M."/>
            <person name="Kieft B."/>
            <person name="Lin X."/>
            <person name="Ziels R.M."/>
            <person name="Hallam S.J."/>
        </authorList>
    </citation>
    <scope>NUCLEOTIDE SEQUENCE</scope>
    <source>
        <strain evidence="3">AB48</strain>
    </source>
</reference>
<dbReference type="RefSeq" id="WP_252659949.1">
    <property type="nucleotide sequence ID" value="NZ_CP098611.1"/>
</dbReference>
<dbReference type="PANTHER" id="PTHR22602">
    <property type="entry name" value="TRANSFERASE CAF17, MITOCHONDRIAL-RELATED"/>
    <property type="match status" value="1"/>
</dbReference>
<dbReference type="Pfam" id="PF01571">
    <property type="entry name" value="GCV_T"/>
    <property type="match status" value="1"/>
</dbReference>
<proteinExistence type="predicted"/>
<gene>
    <name evidence="3" type="ORF">NEA10_11165</name>
</gene>
<dbReference type="InterPro" id="IPR045179">
    <property type="entry name" value="YgfZ/GcvT"/>
</dbReference>
<evidence type="ECO:0000256" key="1">
    <source>
        <dbReference type="ARBA" id="ARBA00022946"/>
    </source>
</evidence>
<keyword evidence="4" id="KW-1185">Reference proteome</keyword>
<organism evidence="3 4">
    <name type="scientific">Phormidium yuhuli AB48</name>
    <dbReference type="NCBI Taxonomy" id="2940671"/>
    <lineage>
        <taxon>Bacteria</taxon>
        <taxon>Bacillati</taxon>
        <taxon>Cyanobacteriota</taxon>
        <taxon>Cyanophyceae</taxon>
        <taxon>Oscillatoriophycideae</taxon>
        <taxon>Oscillatoriales</taxon>
        <taxon>Oscillatoriaceae</taxon>
        <taxon>Phormidium</taxon>
        <taxon>Phormidium yuhuli</taxon>
    </lineage>
</organism>
<sequence>MNQELQETQNDAEALQAAQSGVALYDRTPWGRLELTGGDRLRFIHNQSTNTFNQRQPGEVCETVFVNNTARTLDLATVYITDESVLILVSPNRRETLFQLLDRYIFPADKVELRDRTSETACFSLIGDNSQQLLQNLGLTEDIPPGQHRRVTLNTLPNAPEIRLAAGNGLKLPGYTLLCDADQAASLRAALYEKGATPLGERVWQRLRIQQGRPAPDAELTDDYNPLEAGLWDYISFDKGCYIGQETIARLNTYQGVKQQLWGLHLPEPVEPGTPIELNDKKVGTLTSIIPSEDGYIGLGYIRTKAGGAGLSVKLGATEATVIDPPFLSRGYLCPPNP</sequence>
<dbReference type="PANTHER" id="PTHR22602:SF0">
    <property type="entry name" value="TRANSFERASE CAF17, MITOCHONDRIAL-RELATED"/>
    <property type="match status" value="1"/>
</dbReference>
<dbReference type="InterPro" id="IPR017703">
    <property type="entry name" value="YgfZ/GCV_T_CS"/>
</dbReference>
<evidence type="ECO:0000259" key="2">
    <source>
        <dbReference type="Pfam" id="PF01571"/>
    </source>
</evidence>
<dbReference type="SUPFAM" id="SSF103025">
    <property type="entry name" value="Folate-binding domain"/>
    <property type="match status" value="1"/>
</dbReference>
<dbReference type="Gene3D" id="3.30.1360.120">
    <property type="entry name" value="Probable tRNA modification gtpase trme, domain 1"/>
    <property type="match status" value="1"/>
</dbReference>
<dbReference type="Proteomes" id="UP001056708">
    <property type="component" value="Chromosome"/>
</dbReference>
<keyword evidence="1" id="KW-0809">Transit peptide</keyword>
<dbReference type="PIRSF" id="PIRSF006487">
    <property type="entry name" value="GcvT"/>
    <property type="match status" value="1"/>
</dbReference>
<accession>A0ABY5AL24</accession>
<dbReference type="NCBIfam" id="TIGR03317">
    <property type="entry name" value="ygfZ_signature"/>
    <property type="match status" value="1"/>
</dbReference>
<name>A0ABY5AL24_9CYAN</name>
<dbReference type="InterPro" id="IPR006222">
    <property type="entry name" value="GCVT_N"/>
</dbReference>
<feature type="domain" description="GCVT N-terminal" evidence="2">
    <location>
        <begin position="13"/>
        <end position="239"/>
    </location>
</feature>
<evidence type="ECO:0000313" key="3">
    <source>
        <dbReference type="EMBL" id="USR89451.1"/>
    </source>
</evidence>